<comment type="cofactor">
    <cofactor evidence="1 4">
        <name>thiamine diphosphate</name>
        <dbReference type="ChEBI" id="CHEBI:58937"/>
    </cofactor>
</comment>
<dbReference type="CDD" id="cd02000">
    <property type="entry name" value="TPP_E1_PDC_ADC_BCADC"/>
    <property type="match status" value="1"/>
</dbReference>
<evidence type="ECO:0000259" key="6">
    <source>
        <dbReference type="Pfam" id="PF00676"/>
    </source>
</evidence>
<dbReference type="EMBL" id="CP035493">
    <property type="protein sequence ID" value="QAY70954.1"/>
    <property type="molecule type" value="Genomic_DNA"/>
</dbReference>
<dbReference type="Proteomes" id="UP000292118">
    <property type="component" value="Chromosome"/>
</dbReference>
<evidence type="ECO:0000313" key="7">
    <source>
        <dbReference type="EMBL" id="QAY70954.1"/>
    </source>
</evidence>
<evidence type="ECO:0000256" key="5">
    <source>
        <dbReference type="SAM" id="MobiDB-lite"/>
    </source>
</evidence>
<dbReference type="InterPro" id="IPR001017">
    <property type="entry name" value="DH_E1"/>
</dbReference>
<gene>
    <name evidence="7" type="ORF">ET471_13730</name>
</gene>
<feature type="region of interest" description="Disordered" evidence="5">
    <location>
        <begin position="1"/>
        <end position="37"/>
    </location>
</feature>
<evidence type="ECO:0000256" key="1">
    <source>
        <dbReference type="ARBA" id="ARBA00001964"/>
    </source>
</evidence>
<dbReference type="InterPro" id="IPR029061">
    <property type="entry name" value="THDP-binding"/>
</dbReference>
<dbReference type="GO" id="GO:0000287">
    <property type="term" value="F:magnesium ion binding"/>
    <property type="evidence" value="ECO:0007669"/>
    <property type="project" value="UniProtKB-ARBA"/>
</dbReference>
<dbReference type="GO" id="GO:0009083">
    <property type="term" value="P:branched-chain amino acid catabolic process"/>
    <property type="evidence" value="ECO:0007669"/>
    <property type="project" value="TreeGrafter"/>
</dbReference>
<dbReference type="GO" id="GO:0003863">
    <property type="term" value="F:branched-chain 2-oxo acid dehydrogenase activity"/>
    <property type="evidence" value="ECO:0007669"/>
    <property type="project" value="UniProtKB-EC"/>
</dbReference>
<evidence type="ECO:0000256" key="3">
    <source>
        <dbReference type="ARBA" id="ARBA00023052"/>
    </source>
</evidence>
<dbReference type="InterPro" id="IPR050771">
    <property type="entry name" value="Alpha-ketoacid_DH_E1_comp"/>
</dbReference>
<dbReference type="AlphaFoldDB" id="A0A4P6F5Q8"/>
<accession>A0A4P6F5Q8</accession>
<dbReference type="OrthoDB" id="9766715at2"/>
<keyword evidence="8" id="KW-1185">Reference proteome</keyword>
<dbReference type="KEGG" id="xya:ET471_13730"/>
<organism evidence="7 8">
    <name type="scientific">Xylanimonas protaetiae</name>
    <dbReference type="NCBI Taxonomy" id="2509457"/>
    <lineage>
        <taxon>Bacteria</taxon>
        <taxon>Bacillati</taxon>
        <taxon>Actinomycetota</taxon>
        <taxon>Actinomycetes</taxon>
        <taxon>Micrococcales</taxon>
        <taxon>Promicromonosporaceae</taxon>
        <taxon>Xylanimonas</taxon>
    </lineage>
</organism>
<dbReference type="PANTHER" id="PTHR43380:SF1">
    <property type="entry name" value="2-OXOISOVALERATE DEHYDROGENASE SUBUNIT ALPHA, MITOCHONDRIAL"/>
    <property type="match status" value="1"/>
</dbReference>
<reference evidence="7 8" key="1">
    <citation type="submission" date="2019-01" db="EMBL/GenBank/DDBJ databases">
        <title>Genome sequencing of strain FW10M-9.</title>
        <authorList>
            <person name="Heo J."/>
            <person name="Kim S.-J."/>
            <person name="Kim J.-S."/>
            <person name="Hong S.-B."/>
            <person name="Kwon S.-W."/>
        </authorList>
    </citation>
    <scope>NUCLEOTIDE SEQUENCE [LARGE SCALE GENOMIC DNA]</scope>
    <source>
        <strain evidence="7 8">FW10M-9</strain>
    </source>
</reference>
<feature type="domain" description="Dehydrogenase E1 component" evidence="6">
    <location>
        <begin position="76"/>
        <end position="365"/>
    </location>
</feature>
<evidence type="ECO:0000256" key="4">
    <source>
        <dbReference type="RuleBase" id="RU365014"/>
    </source>
</evidence>
<dbReference type="Pfam" id="PF00676">
    <property type="entry name" value="E1_dh"/>
    <property type="match status" value="1"/>
</dbReference>
<feature type="compositionally biased region" description="Polar residues" evidence="5">
    <location>
        <begin position="1"/>
        <end position="11"/>
    </location>
</feature>
<comment type="function">
    <text evidence="4">The branched-chain alpha-keto dehydrogenase complex catalyzes the overall conversion of alpha-keto acids to acyl-CoA and CO(2). It contains multiple copies of three enzymatic components: branched-chain alpha-keto acid decarboxylase (E1), lipoamide acyltransferase (E2) and lipoamide dehydrogenase (E3).</text>
</comment>
<evidence type="ECO:0000313" key="8">
    <source>
        <dbReference type="Proteomes" id="UP000292118"/>
    </source>
</evidence>
<proteinExistence type="inferred from homology"/>
<keyword evidence="3 4" id="KW-0786">Thiamine pyrophosphate</keyword>
<dbReference type="PANTHER" id="PTHR43380">
    <property type="entry name" value="2-OXOISOVALERATE DEHYDROGENASE SUBUNIT ALPHA, MITOCHONDRIAL"/>
    <property type="match status" value="1"/>
</dbReference>
<keyword evidence="7" id="KW-0670">Pyruvate</keyword>
<dbReference type="SUPFAM" id="SSF52518">
    <property type="entry name" value="Thiamin diphosphate-binding fold (THDP-binding)"/>
    <property type="match status" value="1"/>
</dbReference>
<dbReference type="Gene3D" id="3.40.50.970">
    <property type="match status" value="1"/>
</dbReference>
<comment type="catalytic activity">
    <reaction evidence="4">
        <text>N(6)-[(R)-lipoyl]-L-lysyl-[protein] + 3-methyl-2-oxobutanoate + H(+) = N(6)-[(R)-S(8)-2-methylpropanoyldihydrolipoyl]-L-lysyl-[protein] + CO2</text>
        <dbReference type="Rhea" id="RHEA:13457"/>
        <dbReference type="Rhea" id="RHEA-COMP:10474"/>
        <dbReference type="Rhea" id="RHEA-COMP:10497"/>
        <dbReference type="ChEBI" id="CHEBI:11851"/>
        <dbReference type="ChEBI" id="CHEBI:15378"/>
        <dbReference type="ChEBI" id="CHEBI:16526"/>
        <dbReference type="ChEBI" id="CHEBI:83099"/>
        <dbReference type="ChEBI" id="CHEBI:83142"/>
        <dbReference type="EC" id="1.2.4.4"/>
    </reaction>
</comment>
<evidence type="ECO:0000256" key="2">
    <source>
        <dbReference type="ARBA" id="ARBA00023002"/>
    </source>
</evidence>
<comment type="similarity">
    <text evidence="4">Belongs to the BCKDHA family.</text>
</comment>
<dbReference type="EC" id="1.2.4.4" evidence="4"/>
<sequence length="417" mass="44106">MPGITDSTTRDGLSPAGLARDDLTTGVPDGHPVDDGAGTVRLLDPDGVRHPWPEHDRWLTDVDADDGALLRLLEDMVVVRRIDAEATALQRQGELALWPPVLGQEAAQVGSAHALRRDDFVFSSYREHGVAYVRGVAPVDLAREWRGVATAGWDPYAVNMATPQVIVGGHALHGVGYAMGILADAERDGAPDDDTAEDGAADDGTAAVVTYFGDGAMSQGAVSEAFVFAATWSAPVVFFCQNNQWAISEPVTLQSRVPLVARAGGFGLAGVQVDGNDVLAVLAVTRAALHRARTGGGPTLVEAVTYRRGPHTTADDPTRYRGAAEVEAWVRRDPVDRFAAYLRGRGVLTDAADAHVRDVADQVAAALRTDLAASETPPPLAIFDHVYALPHPALDAERDAYARYLAGFADDAAGGAR</sequence>
<keyword evidence="2 4" id="KW-0560">Oxidoreductase</keyword>
<protein>
    <recommendedName>
        <fullName evidence="4">2-oxoisovalerate dehydrogenase subunit alpha</fullName>
        <ecNumber evidence="4">1.2.4.4</ecNumber>
    </recommendedName>
    <alternativeName>
        <fullName evidence="4">Branched-chain alpha-keto acid dehydrogenase E1 component alpha chain</fullName>
    </alternativeName>
</protein>
<dbReference type="RefSeq" id="WP_129189189.1">
    <property type="nucleotide sequence ID" value="NZ_CP035493.1"/>
</dbReference>
<name>A0A4P6F5Q8_9MICO</name>